<proteinExistence type="predicted"/>
<evidence type="ECO:0000313" key="1">
    <source>
        <dbReference type="Proteomes" id="UP000887579"/>
    </source>
</evidence>
<name>A0AC34G5R7_9BILA</name>
<organism evidence="1 2">
    <name type="scientific">Panagrolaimus sp. ES5</name>
    <dbReference type="NCBI Taxonomy" id="591445"/>
    <lineage>
        <taxon>Eukaryota</taxon>
        <taxon>Metazoa</taxon>
        <taxon>Ecdysozoa</taxon>
        <taxon>Nematoda</taxon>
        <taxon>Chromadorea</taxon>
        <taxon>Rhabditida</taxon>
        <taxon>Tylenchina</taxon>
        <taxon>Panagrolaimomorpha</taxon>
        <taxon>Panagrolaimoidea</taxon>
        <taxon>Panagrolaimidae</taxon>
        <taxon>Panagrolaimus</taxon>
    </lineage>
</organism>
<reference evidence="2" key="1">
    <citation type="submission" date="2022-11" db="UniProtKB">
        <authorList>
            <consortium name="WormBaseParasite"/>
        </authorList>
    </citation>
    <scope>IDENTIFICATION</scope>
</reference>
<accession>A0AC34G5R7</accession>
<dbReference type="WBParaSite" id="ES5_v2.g24910.t1">
    <property type="protein sequence ID" value="ES5_v2.g24910.t1"/>
    <property type="gene ID" value="ES5_v2.g24910"/>
</dbReference>
<protein>
    <submittedName>
        <fullName evidence="2">Uncharacterized protein</fullName>
    </submittedName>
</protein>
<dbReference type="Proteomes" id="UP000887579">
    <property type="component" value="Unplaced"/>
</dbReference>
<sequence>MEFKTSQRLYNPNEENSNVKDTLSSSLVKPSKATSVPVELPNPTESASCIASAANDQSQQSINGKKTLMEQDESWQEAYKSIEHHASRPSQEDFQHLIDICNENGISVNSEKFPQLVPPILIRFFSFFDSCEENTFEPLVMQFAEKCLLENPNCVNSTDLQIFVTYYCRRCIKGVRNVIRPALS</sequence>
<evidence type="ECO:0000313" key="2">
    <source>
        <dbReference type="WBParaSite" id="ES5_v2.g24910.t1"/>
    </source>
</evidence>